<keyword evidence="4" id="KW-1185">Reference proteome</keyword>
<keyword evidence="3" id="KW-0378">Hydrolase</keyword>
<sequence>MFIVTLNYTAPLERIDAYLPAHRAWLQEHTARGLLLMAGRKEPRDGGILVAHAADRAALDAALRDDPFAQAGLATYAVTEFVPTMTAEALSAWRAQ</sequence>
<dbReference type="PANTHER" id="PTHR37828">
    <property type="entry name" value="GSR2449 PROTEIN"/>
    <property type="match status" value="1"/>
</dbReference>
<name>A0A7X3FZL1_9BURK</name>
<gene>
    <name evidence="3" type="ORF">GPY61_10100</name>
</gene>
<evidence type="ECO:0000313" key="4">
    <source>
        <dbReference type="Proteomes" id="UP000443353"/>
    </source>
</evidence>
<comment type="caution">
    <text evidence="3">The sequence shown here is derived from an EMBL/GenBank/DDBJ whole genome shotgun (WGS) entry which is preliminary data.</text>
</comment>
<evidence type="ECO:0000259" key="2">
    <source>
        <dbReference type="Pfam" id="PF03795"/>
    </source>
</evidence>
<dbReference type="Proteomes" id="UP000443353">
    <property type="component" value="Unassembled WGS sequence"/>
</dbReference>
<dbReference type="InterPro" id="IPR005545">
    <property type="entry name" value="YCII"/>
</dbReference>
<evidence type="ECO:0000256" key="1">
    <source>
        <dbReference type="ARBA" id="ARBA00007689"/>
    </source>
</evidence>
<accession>A0A7X3FZL1</accession>
<comment type="similarity">
    <text evidence="1">Belongs to the YciI family.</text>
</comment>
<protein>
    <submittedName>
        <fullName evidence="3">GTP cyclohydrolase</fullName>
    </submittedName>
</protein>
<dbReference type="GO" id="GO:0016787">
    <property type="term" value="F:hydrolase activity"/>
    <property type="evidence" value="ECO:0007669"/>
    <property type="project" value="UniProtKB-KW"/>
</dbReference>
<dbReference type="RefSeq" id="WP_160408450.1">
    <property type="nucleotide sequence ID" value="NZ_CP168562.1"/>
</dbReference>
<dbReference type="SUPFAM" id="SSF54909">
    <property type="entry name" value="Dimeric alpha+beta barrel"/>
    <property type="match status" value="1"/>
</dbReference>
<dbReference type="Gene3D" id="3.30.70.1060">
    <property type="entry name" value="Dimeric alpha+beta barrel"/>
    <property type="match status" value="1"/>
</dbReference>
<reference evidence="3 4" key="1">
    <citation type="submission" date="2019-12" db="EMBL/GenBank/DDBJ databases">
        <authorList>
            <person name="Li C."/>
            <person name="Zhao J."/>
        </authorList>
    </citation>
    <scope>NUCLEOTIDE SEQUENCE [LARGE SCALE GENOMIC DNA]</scope>
    <source>
        <strain evidence="3 4">NEAU-DD11</strain>
    </source>
</reference>
<dbReference type="AlphaFoldDB" id="A0A7X3FZL1"/>
<dbReference type="PANTHER" id="PTHR37828:SF1">
    <property type="entry name" value="YCII-RELATED DOMAIN-CONTAINING PROTEIN"/>
    <property type="match status" value="1"/>
</dbReference>
<proteinExistence type="inferred from homology"/>
<evidence type="ECO:0000313" key="3">
    <source>
        <dbReference type="EMBL" id="MVW60284.1"/>
    </source>
</evidence>
<organism evidence="3 4">
    <name type="scientific">Massilia cellulosiltytica</name>
    <dbReference type="NCBI Taxonomy" id="2683234"/>
    <lineage>
        <taxon>Bacteria</taxon>
        <taxon>Pseudomonadati</taxon>
        <taxon>Pseudomonadota</taxon>
        <taxon>Betaproteobacteria</taxon>
        <taxon>Burkholderiales</taxon>
        <taxon>Oxalobacteraceae</taxon>
        <taxon>Telluria group</taxon>
        <taxon>Massilia</taxon>
    </lineage>
</organism>
<dbReference type="InterPro" id="IPR011008">
    <property type="entry name" value="Dimeric_a/b-barrel"/>
</dbReference>
<dbReference type="Pfam" id="PF03795">
    <property type="entry name" value="YCII"/>
    <property type="match status" value="1"/>
</dbReference>
<dbReference type="EMBL" id="WSES01000003">
    <property type="protein sequence ID" value="MVW60284.1"/>
    <property type="molecule type" value="Genomic_DNA"/>
</dbReference>
<feature type="domain" description="YCII-related" evidence="2">
    <location>
        <begin position="1"/>
        <end position="81"/>
    </location>
</feature>